<dbReference type="AlphaFoldDB" id="A0A7W3RPC9"/>
<comment type="caution">
    <text evidence="4">The sequence shown here is derived from an EMBL/GenBank/DDBJ whole genome shotgun (WGS) entry which is preliminary data.</text>
</comment>
<dbReference type="GO" id="GO:0033922">
    <property type="term" value="F:peptidoglycan beta-N-acetylmuramidase activity"/>
    <property type="evidence" value="ECO:0007669"/>
    <property type="project" value="InterPro"/>
</dbReference>
<feature type="compositionally biased region" description="Basic residues" evidence="1">
    <location>
        <begin position="279"/>
        <end position="288"/>
    </location>
</feature>
<organism evidence="4 5">
    <name type="scientific">Streptomyces murinus</name>
    <dbReference type="NCBI Taxonomy" id="33900"/>
    <lineage>
        <taxon>Bacteria</taxon>
        <taxon>Bacillati</taxon>
        <taxon>Actinomycetota</taxon>
        <taxon>Actinomycetes</taxon>
        <taxon>Kitasatosporales</taxon>
        <taxon>Streptomycetaceae</taxon>
        <taxon>Streptomyces</taxon>
    </lineage>
</organism>
<dbReference type="Pfam" id="PF20732">
    <property type="entry name" value="NamZ_C"/>
    <property type="match status" value="1"/>
</dbReference>
<proteinExistence type="predicted"/>
<dbReference type="PANTHER" id="PTHR42915">
    <property type="entry name" value="HYPOTHETICAL 460 KDA PROTEIN IN FEUA-SIGW INTERGENIC REGION [PRECURSOR]"/>
    <property type="match status" value="1"/>
</dbReference>
<dbReference type="EMBL" id="JACJIJ010000002">
    <property type="protein sequence ID" value="MBA9056324.1"/>
    <property type="molecule type" value="Genomic_DNA"/>
</dbReference>
<dbReference type="InterPro" id="IPR008302">
    <property type="entry name" value="NamZ"/>
</dbReference>
<dbReference type="InterPro" id="IPR048502">
    <property type="entry name" value="NamZ_N"/>
</dbReference>
<gene>
    <name evidence="4" type="ORF">HDA42_005502</name>
</gene>
<evidence type="ECO:0000256" key="1">
    <source>
        <dbReference type="SAM" id="MobiDB-lite"/>
    </source>
</evidence>
<dbReference type="InterPro" id="IPR048503">
    <property type="entry name" value="NamZ_C"/>
</dbReference>
<feature type="region of interest" description="Disordered" evidence="1">
    <location>
        <begin position="244"/>
        <end position="309"/>
    </location>
</feature>
<reference evidence="4 5" key="1">
    <citation type="submission" date="2020-08" db="EMBL/GenBank/DDBJ databases">
        <title>Sequencing the genomes of 1000 actinobacteria strains.</title>
        <authorList>
            <person name="Klenk H.-P."/>
        </authorList>
    </citation>
    <scope>NUCLEOTIDE SEQUENCE [LARGE SCALE GENOMIC DNA]</scope>
    <source>
        <strain evidence="4 5">DSM 41827</strain>
    </source>
</reference>
<evidence type="ECO:0000313" key="5">
    <source>
        <dbReference type="Proteomes" id="UP000577386"/>
    </source>
</evidence>
<feature type="domain" description="Peptidoglycan beta-N-acetylmuramidase NamZ N-terminal" evidence="2">
    <location>
        <begin position="28"/>
        <end position="114"/>
    </location>
</feature>
<name>A0A7W3RPC9_STRMR</name>
<evidence type="ECO:0000259" key="2">
    <source>
        <dbReference type="Pfam" id="PF07075"/>
    </source>
</evidence>
<sequence length="309" mass="31945">MSADGQGVVETGIARLCAAPALAGGGRVGLVGNHTTVPHPRSAAGALASAGLRLVALFGSEHGVHGSGQTGEDGGAGRAIGLPVYNTYRCDGERLGELPADSGVDILVYGLQDVEATGRRRAVEAEGGGLPWIAPSPNTPTPATAAVCPGTCLFEGTNLSEDRGTTQPFEIVGAPCLDARFAPALAELALPGAHFRDPRYAPTFHKHTGEPLCGVRLHVTDRTASRPVRTAVAMPATLRRLTRTASPGTPVTASTSSTFLAAPTGSGTPSTRAGARCRCATRPRHRPRGPATTYRCAPEPTRREGRIRR</sequence>
<dbReference type="PANTHER" id="PTHR42915:SF1">
    <property type="entry name" value="PEPTIDOGLYCAN BETA-N-ACETYLMURAMIDASE NAMZ"/>
    <property type="match status" value="1"/>
</dbReference>
<feature type="compositionally biased region" description="Polar residues" evidence="1">
    <location>
        <begin position="244"/>
        <end position="270"/>
    </location>
</feature>
<keyword evidence="5" id="KW-1185">Reference proteome</keyword>
<feature type="domain" description="Peptidoglycan beta-N-acetylmuramidase NamZ C-terminal" evidence="3">
    <location>
        <begin position="149"/>
        <end position="244"/>
    </location>
</feature>
<accession>A0A7W3RPC9</accession>
<evidence type="ECO:0000313" key="4">
    <source>
        <dbReference type="EMBL" id="MBA9056324.1"/>
    </source>
</evidence>
<dbReference type="Gene3D" id="3.40.50.12170">
    <property type="entry name" value="Uncharacterised protein PF07075, DUF1343"/>
    <property type="match status" value="1"/>
</dbReference>
<feature type="compositionally biased region" description="Basic and acidic residues" evidence="1">
    <location>
        <begin position="300"/>
        <end position="309"/>
    </location>
</feature>
<dbReference type="Proteomes" id="UP000577386">
    <property type="component" value="Unassembled WGS sequence"/>
</dbReference>
<dbReference type="GeneID" id="93976792"/>
<protein>
    <submittedName>
        <fullName evidence="4">Uncharacterized protein YbbC (DUF1343 family)</fullName>
    </submittedName>
</protein>
<dbReference type="Gene3D" id="3.90.1150.140">
    <property type="match status" value="1"/>
</dbReference>
<dbReference type="Pfam" id="PF07075">
    <property type="entry name" value="NamZ_N"/>
    <property type="match status" value="1"/>
</dbReference>
<evidence type="ECO:0000259" key="3">
    <source>
        <dbReference type="Pfam" id="PF20732"/>
    </source>
</evidence>
<dbReference type="RefSeq" id="WP_259408742.1">
    <property type="nucleotide sequence ID" value="NZ_BAAAHW010000031.1"/>
</dbReference>